<comment type="function">
    <text evidence="8">Phosphorylase is an important allosteric enzyme in carbohydrate metabolism. Enzymes from different sources differ in their regulatory mechanisms and in their natural substrates. However, all known phosphorylases share catalytic and structural properties.</text>
</comment>
<evidence type="ECO:0000256" key="7">
    <source>
        <dbReference type="ARBA" id="ARBA00023277"/>
    </source>
</evidence>
<keyword evidence="7 9" id="KW-0119">Carbohydrate metabolism</keyword>
<evidence type="ECO:0000256" key="2">
    <source>
        <dbReference type="ARBA" id="ARBA00001933"/>
    </source>
</evidence>
<dbReference type="InterPro" id="IPR011833">
    <property type="entry name" value="Glycg_phsphrylas"/>
</dbReference>
<evidence type="ECO:0000256" key="5">
    <source>
        <dbReference type="ARBA" id="ARBA00022679"/>
    </source>
</evidence>
<comment type="catalytic activity">
    <reaction evidence="1 9">
        <text>[(1-&gt;4)-alpha-D-glucosyl](n) + phosphate = [(1-&gt;4)-alpha-D-glucosyl](n-1) + alpha-D-glucose 1-phosphate</text>
        <dbReference type="Rhea" id="RHEA:41732"/>
        <dbReference type="Rhea" id="RHEA-COMP:9584"/>
        <dbReference type="Rhea" id="RHEA-COMP:9586"/>
        <dbReference type="ChEBI" id="CHEBI:15444"/>
        <dbReference type="ChEBI" id="CHEBI:43474"/>
        <dbReference type="ChEBI" id="CHEBI:58601"/>
        <dbReference type="EC" id="2.4.1.1"/>
    </reaction>
</comment>
<dbReference type="RefSeq" id="WP_273913672.1">
    <property type="nucleotide sequence ID" value="NZ_JAMDGX010000098.1"/>
</dbReference>
<organism evidence="10 11">
    <name type="scientific">Pseudomonas fontis</name>
    <dbReference type="NCBI Taxonomy" id="2942633"/>
    <lineage>
        <taxon>Bacteria</taxon>
        <taxon>Pseudomonadati</taxon>
        <taxon>Pseudomonadota</taxon>
        <taxon>Gammaproteobacteria</taxon>
        <taxon>Pseudomonadales</taxon>
        <taxon>Pseudomonadaceae</taxon>
        <taxon>Pseudomonas</taxon>
    </lineage>
</organism>
<comment type="caution">
    <text evidence="10">The sequence shown here is derived from an EMBL/GenBank/DDBJ whole genome shotgun (WGS) entry which is preliminary data.</text>
</comment>
<keyword evidence="5 9" id="KW-0808">Transferase</keyword>
<keyword evidence="11" id="KW-1185">Reference proteome</keyword>
<name>A0ABT5NYP1_9PSED</name>
<sequence>MSQEPLARDAEVAAFRTAVLDKLTYAVGKDPEHAFEHDWFEAIALAARDHMVDHWMDHTRQIYRSSQKRVYYLSLEFLIGRLLYDSLSNLGLLDIAREALTGLDVDLERIRLLEPDAALGNGGLGRLAACFMGSMSTLGIAAHGYGIRYEHGLFRQAVVDGWQQEQTENWLDFGNPWEFERAEVIYPISFGGHVETVNDASGQPRQIWWPAETVRAVAYDTPVVGWRGASVNTLRLWRARALEELHLERFNAGDHLGAVAEVARAESISRVLYPADSTEAGQELRLRQEYFFVSASLQDLLRRHLNMHDTLLNLHEAAAIQLNDTHPSIAVAELMRLLVDQHEVPWDTAWQLTVDTLAYTNHTLLPEALETWSVGLMERMLPRHMQIIYLINAFHIDALRAKGIHDFDVLRAVSLIEEDNGRRVRMGNLAFLGSHSVNGVSGLHTKLMRSTVFAEMHKLYPDRINNKTNGITFRRWLYQANPQLTGMLVEALGKQILDNTETGLKALEPFADKSAFRKQFAEQRLHSKRALANLIQERLGITVNPEAMFDVQVKRIHEYKRQLLNLLHTVALYQAIRAEPSNGWVPRVKIFAGKAAASYHQAKLIIKLTNDIAKVVNNDPTVRGLLKVVFLPNYNVSLAESIIPAADLSEQISTAGYEASGTSNMKFGLNGALTIGTLDGANVEMCEQVGAEHMFIFGLTAQQVEARKRSGDFGANAAIAASHRLNDVLQAIRGGVFSPDDPGRYVGLVDSLVAYDRFLLCADFDAYWEAQRRVDELWHEPKLWWRSAVLNTARMGWFSSDRTIREYASEIWKALD</sequence>
<evidence type="ECO:0000256" key="4">
    <source>
        <dbReference type="ARBA" id="ARBA00022676"/>
    </source>
</evidence>
<comment type="similarity">
    <text evidence="3 9">Belongs to the glycogen phosphorylase family.</text>
</comment>
<dbReference type="Gene3D" id="3.40.50.2000">
    <property type="entry name" value="Glycogen Phosphorylase B"/>
    <property type="match status" value="2"/>
</dbReference>
<dbReference type="NCBIfam" id="TIGR02093">
    <property type="entry name" value="P_ylase"/>
    <property type="match status" value="1"/>
</dbReference>
<dbReference type="InterPro" id="IPR000811">
    <property type="entry name" value="Glyco_trans_35"/>
</dbReference>
<dbReference type="CDD" id="cd04300">
    <property type="entry name" value="GT35_Glycogen_Phosphorylase"/>
    <property type="match status" value="1"/>
</dbReference>
<dbReference type="PANTHER" id="PTHR11468">
    <property type="entry name" value="GLYCOGEN PHOSPHORYLASE"/>
    <property type="match status" value="1"/>
</dbReference>
<dbReference type="PIRSF" id="PIRSF000460">
    <property type="entry name" value="Pprylas_GlgP"/>
    <property type="match status" value="1"/>
</dbReference>
<proteinExistence type="inferred from homology"/>
<evidence type="ECO:0000256" key="6">
    <source>
        <dbReference type="ARBA" id="ARBA00022898"/>
    </source>
</evidence>
<evidence type="ECO:0000256" key="9">
    <source>
        <dbReference type="RuleBase" id="RU000587"/>
    </source>
</evidence>
<evidence type="ECO:0000313" key="10">
    <source>
        <dbReference type="EMBL" id="MDD0993229.1"/>
    </source>
</evidence>
<evidence type="ECO:0000256" key="8">
    <source>
        <dbReference type="ARBA" id="ARBA00025174"/>
    </source>
</evidence>
<dbReference type="EMBL" id="JAMDGY010000082">
    <property type="protein sequence ID" value="MDD0993229.1"/>
    <property type="molecule type" value="Genomic_DNA"/>
</dbReference>
<keyword evidence="6 9" id="KW-0663">Pyridoxal phosphate</keyword>
<dbReference type="Pfam" id="PF00343">
    <property type="entry name" value="Phosphorylase"/>
    <property type="match status" value="1"/>
</dbReference>
<protein>
    <recommendedName>
        <fullName evidence="9">Alpha-1,4 glucan phosphorylase</fullName>
        <ecNumber evidence="9">2.4.1.1</ecNumber>
    </recommendedName>
</protein>
<keyword evidence="4 9" id="KW-0328">Glycosyltransferase</keyword>
<comment type="function">
    <text evidence="9">Allosteric enzyme that catalyzes the rate-limiting step in glycogen catabolism, the phosphorolytic cleavage of glycogen to produce glucose-1-phosphate, and plays a central role in maintaining cellular and organismal glucose homeostasis.</text>
</comment>
<comment type="cofactor">
    <cofactor evidence="2 9">
        <name>pyridoxal 5'-phosphate</name>
        <dbReference type="ChEBI" id="CHEBI:597326"/>
    </cofactor>
</comment>
<evidence type="ECO:0000313" key="11">
    <source>
        <dbReference type="Proteomes" id="UP001148203"/>
    </source>
</evidence>
<evidence type="ECO:0000256" key="1">
    <source>
        <dbReference type="ARBA" id="ARBA00001275"/>
    </source>
</evidence>
<dbReference type="SUPFAM" id="SSF53756">
    <property type="entry name" value="UDP-Glycosyltransferase/glycogen phosphorylase"/>
    <property type="match status" value="1"/>
</dbReference>
<evidence type="ECO:0000256" key="3">
    <source>
        <dbReference type="ARBA" id="ARBA00006047"/>
    </source>
</evidence>
<dbReference type="InterPro" id="IPR035090">
    <property type="entry name" value="Pyridoxal_P_attach_site"/>
</dbReference>
<dbReference type="EC" id="2.4.1.1" evidence="9"/>
<accession>A0ABT5NYP1</accession>
<dbReference type="PROSITE" id="PS00102">
    <property type="entry name" value="PHOSPHORYLASE"/>
    <property type="match status" value="1"/>
</dbReference>
<reference evidence="10 11" key="1">
    <citation type="submission" date="2022-05" db="EMBL/GenBank/DDBJ databases">
        <title>Novel Pseudomonas spp. Isolated from a Rainbow Trout Aquaculture Facility.</title>
        <authorList>
            <person name="Testerman T."/>
            <person name="Graf J."/>
        </authorList>
    </citation>
    <scope>NUCLEOTIDE SEQUENCE [LARGE SCALE GENOMIC DNA]</scope>
    <source>
        <strain evidence="10 11">ID681</strain>
    </source>
</reference>
<dbReference type="Proteomes" id="UP001148203">
    <property type="component" value="Unassembled WGS sequence"/>
</dbReference>
<gene>
    <name evidence="10" type="ORF">M5G11_22125</name>
</gene>
<dbReference type="PANTHER" id="PTHR11468:SF3">
    <property type="entry name" value="GLYCOGEN PHOSPHORYLASE, LIVER FORM"/>
    <property type="match status" value="1"/>
</dbReference>